<protein>
    <recommendedName>
        <fullName evidence="1">DUF5675 domain-containing protein</fullName>
    </recommendedName>
</protein>
<gene>
    <name evidence="2" type="ORF">GCM10010993_36930</name>
</gene>
<reference evidence="3" key="1">
    <citation type="journal article" date="2019" name="Int. J. Syst. Evol. Microbiol.">
        <title>The Global Catalogue of Microorganisms (GCM) 10K type strain sequencing project: providing services to taxonomists for standard genome sequencing and annotation.</title>
        <authorList>
            <consortium name="The Broad Institute Genomics Platform"/>
            <consortium name="The Broad Institute Genome Sequencing Center for Infectious Disease"/>
            <person name="Wu L."/>
            <person name="Ma J."/>
        </authorList>
    </citation>
    <scope>NUCLEOTIDE SEQUENCE [LARGE SCALE GENOMIC DNA]</scope>
    <source>
        <strain evidence="3">CGMCC 1.12479</strain>
    </source>
</reference>
<dbReference type="Proteomes" id="UP000635885">
    <property type="component" value="Unassembled WGS sequence"/>
</dbReference>
<keyword evidence="3" id="KW-1185">Reference proteome</keyword>
<evidence type="ECO:0000313" key="2">
    <source>
        <dbReference type="EMBL" id="GGC55224.1"/>
    </source>
</evidence>
<dbReference type="InterPro" id="IPR043732">
    <property type="entry name" value="DUF5675"/>
</dbReference>
<accession>A0ABQ1N6I6</accession>
<organism evidence="2 3">
    <name type="scientific">Belliella aquatica</name>
    <dbReference type="NCBI Taxonomy" id="1323734"/>
    <lineage>
        <taxon>Bacteria</taxon>
        <taxon>Pseudomonadati</taxon>
        <taxon>Bacteroidota</taxon>
        <taxon>Cytophagia</taxon>
        <taxon>Cytophagales</taxon>
        <taxon>Cyclobacteriaceae</taxon>
        <taxon>Belliella</taxon>
    </lineage>
</organism>
<dbReference type="EMBL" id="BMFD01000030">
    <property type="protein sequence ID" value="GGC55224.1"/>
    <property type="molecule type" value="Genomic_DNA"/>
</dbReference>
<evidence type="ECO:0000259" key="1">
    <source>
        <dbReference type="Pfam" id="PF18925"/>
    </source>
</evidence>
<dbReference type="Pfam" id="PF18925">
    <property type="entry name" value="DUF5675"/>
    <property type="match status" value="1"/>
</dbReference>
<dbReference type="RefSeq" id="WP_188444607.1">
    <property type="nucleotide sequence ID" value="NZ_BMFD01000030.1"/>
</dbReference>
<feature type="domain" description="DUF5675" evidence="1">
    <location>
        <begin position="5"/>
        <end position="114"/>
    </location>
</feature>
<evidence type="ECO:0000313" key="3">
    <source>
        <dbReference type="Proteomes" id="UP000635885"/>
    </source>
</evidence>
<comment type="caution">
    <text evidence="2">The sequence shown here is derived from an EMBL/GenBank/DDBJ whole genome shotgun (WGS) entry which is preliminary data.</text>
</comment>
<proteinExistence type="predicted"/>
<sequence>MIFLLERDYWPHGTNGTIKVDGFKLGYMIERPWNRNEPDSCIPEGIYPLRKQYDESLQLHILTLEVPGRGEMKIIPSNNVQKEAPGYIVPVSKLKGEGKGSQSRLAFEKFKEMVYSVMDQNEEVLLEVRSLPDSALNLAQYEMSWMD</sequence>
<name>A0ABQ1N6I6_9BACT</name>